<evidence type="ECO:0000313" key="5">
    <source>
        <dbReference type="EMBL" id="GJN90249.1"/>
    </source>
</evidence>
<dbReference type="SUPFAM" id="SSF52343">
    <property type="entry name" value="Ferredoxin reductase-like, C-terminal NADP-linked domain"/>
    <property type="match status" value="1"/>
</dbReference>
<keyword evidence="3" id="KW-1133">Transmembrane helix</keyword>
<dbReference type="GO" id="GO:0006826">
    <property type="term" value="P:iron ion transport"/>
    <property type="evidence" value="ECO:0007669"/>
    <property type="project" value="TreeGrafter"/>
</dbReference>
<dbReference type="Pfam" id="PF08030">
    <property type="entry name" value="NAD_binding_6"/>
    <property type="match status" value="1"/>
</dbReference>
<evidence type="ECO:0000256" key="3">
    <source>
        <dbReference type="SAM" id="Phobius"/>
    </source>
</evidence>
<dbReference type="InterPro" id="IPR051410">
    <property type="entry name" value="Ferric/Cupric_Reductase"/>
</dbReference>
<accession>A0AAV5GIG5</accession>
<dbReference type="PANTHER" id="PTHR32361:SF9">
    <property type="entry name" value="FERRIC REDUCTASE TRANSMEMBRANE COMPONENT 3-RELATED"/>
    <property type="match status" value="1"/>
</dbReference>
<evidence type="ECO:0000259" key="4">
    <source>
        <dbReference type="Pfam" id="PF08030"/>
    </source>
</evidence>
<evidence type="ECO:0000256" key="2">
    <source>
        <dbReference type="ARBA" id="ARBA00023002"/>
    </source>
</evidence>
<sequence length="315" mass="33238">MYSTTHAPTYTDAQLEYLTHYNLSAHIYLHAPLLEGGGHPFSVLLIAGGTGVTFILPFLNDLVRRARNLHLGGTTPLVTSRLTFVWSIRNAGDLVGIESELADALHYAPPGFLDLQVYVTSGTARIPLSTLHGSTVSLDYTATNDSHAWSEGEKLSGGNELPVVNYRLNSPQEILLPPVVRAERSDSLPSFNLADSPALAPATPSAPTVAAFDPSSTAAHPSILAPSAPLGPSPASSTHNALPIPILHGRPRVRDLLAATIARTPRAGSVAVATCGPTALTDEVGAACSDAIDPTKVFKGEHRVNVMLHAETFGW</sequence>
<organism evidence="5 6">
    <name type="scientific">Rhodotorula paludigena</name>
    <dbReference type="NCBI Taxonomy" id="86838"/>
    <lineage>
        <taxon>Eukaryota</taxon>
        <taxon>Fungi</taxon>
        <taxon>Dikarya</taxon>
        <taxon>Basidiomycota</taxon>
        <taxon>Pucciniomycotina</taxon>
        <taxon>Microbotryomycetes</taxon>
        <taxon>Sporidiobolales</taxon>
        <taxon>Sporidiobolaceae</taxon>
        <taxon>Rhodotorula</taxon>
    </lineage>
</organism>
<dbReference type="Gene3D" id="3.40.50.80">
    <property type="entry name" value="Nucleotide-binding domain of ferredoxin-NADP reductase (FNR) module"/>
    <property type="match status" value="2"/>
</dbReference>
<dbReference type="InterPro" id="IPR039261">
    <property type="entry name" value="FNR_nucleotide-bd"/>
</dbReference>
<dbReference type="EMBL" id="BQKY01000006">
    <property type="protein sequence ID" value="GJN90249.1"/>
    <property type="molecule type" value="Genomic_DNA"/>
</dbReference>
<evidence type="ECO:0000256" key="1">
    <source>
        <dbReference type="ARBA" id="ARBA00022448"/>
    </source>
</evidence>
<dbReference type="InterPro" id="IPR013121">
    <property type="entry name" value="Fe_red_NAD-bd_6"/>
</dbReference>
<proteinExistence type="predicted"/>
<keyword evidence="6" id="KW-1185">Reference proteome</keyword>
<dbReference type="GO" id="GO:0015677">
    <property type="term" value="P:copper ion import"/>
    <property type="evidence" value="ECO:0007669"/>
    <property type="project" value="TreeGrafter"/>
</dbReference>
<keyword evidence="3" id="KW-0812">Transmembrane</keyword>
<dbReference type="Proteomes" id="UP001342314">
    <property type="component" value="Unassembled WGS sequence"/>
</dbReference>
<evidence type="ECO:0000313" key="6">
    <source>
        <dbReference type="Proteomes" id="UP001342314"/>
    </source>
</evidence>
<dbReference type="AlphaFoldDB" id="A0AAV5GIG5"/>
<keyword evidence="3" id="KW-0472">Membrane</keyword>
<feature type="transmembrane region" description="Helical" evidence="3">
    <location>
        <begin position="41"/>
        <end position="59"/>
    </location>
</feature>
<protein>
    <recommendedName>
        <fullName evidence="4">Ferric reductase NAD binding domain-containing protein</fullName>
    </recommendedName>
</protein>
<reference evidence="5 6" key="1">
    <citation type="submission" date="2021-12" db="EMBL/GenBank/DDBJ databases">
        <title>High titer production of polyol ester of fatty acids by Rhodotorula paludigena BS15 towards product separation-free biomass refinery.</title>
        <authorList>
            <person name="Mano J."/>
            <person name="Ono H."/>
            <person name="Tanaka T."/>
            <person name="Naito K."/>
            <person name="Sushida H."/>
            <person name="Ike M."/>
            <person name="Tokuyasu K."/>
            <person name="Kitaoka M."/>
        </authorList>
    </citation>
    <scope>NUCLEOTIDE SEQUENCE [LARGE SCALE GENOMIC DNA]</scope>
    <source>
        <strain evidence="5 6">BS15</strain>
    </source>
</reference>
<name>A0AAV5GIG5_9BASI</name>
<dbReference type="GO" id="GO:0000293">
    <property type="term" value="F:ferric-chelate reductase activity"/>
    <property type="evidence" value="ECO:0007669"/>
    <property type="project" value="TreeGrafter"/>
</dbReference>
<keyword evidence="2" id="KW-0560">Oxidoreductase</keyword>
<dbReference type="GO" id="GO:0005886">
    <property type="term" value="C:plasma membrane"/>
    <property type="evidence" value="ECO:0007669"/>
    <property type="project" value="TreeGrafter"/>
</dbReference>
<comment type="caution">
    <text evidence="5">The sequence shown here is derived from an EMBL/GenBank/DDBJ whole genome shotgun (WGS) entry which is preliminary data.</text>
</comment>
<gene>
    <name evidence="5" type="ORF">Rhopal_003248-T1</name>
</gene>
<feature type="domain" description="Ferric reductase NAD binding" evidence="4">
    <location>
        <begin position="42"/>
        <end position="288"/>
    </location>
</feature>
<keyword evidence="1" id="KW-0813">Transport</keyword>
<dbReference type="GO" id="GO:0006879">
    <property type="term" value="P:intracellular iron ion homeostasis"/>
    <property type="evidence" value="ECO:0007669"/>
    <property type="project" value="TreeGrafter"/>
</dbReference>
<dbReference type="PANTHER" id="PTHR32361">
    <property type="entry name" value="FERRIC/CUPRIC REDUCTASE TRANSMEMBRANE COMPONENT"/>
    <property type="match status" value="1"/>
</dbReference>